<evidence type="ECO:0000256" key="3">
    <source>
        <dbReference type="ARBA" id="ARBA00019077"/>
    </source>
</evidence>
<feature type="site" description="Transition state stabilizer" evidence="8">
    <location>
        <position position="203"/>
    </location>
</feature>
<keyword evidence="9" id="KW-0448">Lipopolysaccharide biosynthesis</keyword>
<dbReference type="GO" id="GO:0009244">
    <property type="term" value="P:lipopolysaccharide core region biosynthetic process"/>
    <property type="evidence" value="ECO:0007669"/>
    <property type="project" value="UniProtKB-UniRule"/>
</dbReference>
<evidence type="ECO:0000256" key="9">
    <source>
        <dbReference type="RuleBase" id="RU365103"/>
    </source>
</evidence>
<dbReference type="PANTHER" id="PTHR42755:SF1">
    <property type="entry name" value="3-DEOXY-D-MANNO-OCTULOSONIC ACID TRANSFERASE, MITOCHONDRIAL-RELATED"/>
    <property type="match status" value="1"/>
</dbReference>
<evidence type="ECO:0000256" key="6">
    <source>
        <dbReference type="ARBA" id="ARBA00049183"/>
    </source>
</evidence>
<dbReference type="Proteomes" id="UP000009374">
    <property type="component" value="Unassembled WGS sequence"/>
</dbReference>
<dbReference type="GO" id="GO:0043842">
    <property type="term" value="F:Kdo transferase activity"/>
    <property type="evidence" value="ECO:0007669"/>
    <property type="project" value="UniProtKB-EC"/>
</dbReference>
<dbReference type="InterPro" id="IPR039901">
    <property type="entry name" value="Kdotransferase"/>
</dbReference>
<evidence type="ECO:0000256" key="5">
    <source>
        <dbReference type="ARBA" id="ARBA00031445"/>
    </source>
</evidence>
<keyword evidence="4 9" id="KW-0808">Transferase</keyword>
<evidence type="ECO:0000259" key="10">
    <source>
        <dbReference type="Pfam" id="PF04413"/>
    </source>
</evidence>
<comment type="catalytic activity">
    <reaction evidence="6 9">
        <text>lipid IVA (E. coli) + CMP-3-deoxy-beta-D-manno-octulosonate = alpha-Kdo-(2-&gt;6)-lipid IVA (E. coli) + CMP + H(+)</text>
        <dbReference type="Rhea" id="RHEA:28066"/>
        <dbReference type="ChEBI" id="CHEBI:15378"/>
        <dbReference type="ChEBI" id="CHEBI:58603"/>
        <dbReference type="ChEBI" id="CHEBI:60364"/>
        <dbReference type="ChEBI" id="CHEBI:60377"/>
        <dbReference type="ChEBI" id="CHEBI:85987"/>
        <dbReference type="EC" id="2.4.99.12"/>
    </reaction>
</comment>
<dbReference type="InterPro" id="IPR007507">
    <property type="entry name" value="Glycos_transf_N"/>
</dbReference>
<keyword evidence="12" id="KW-1185">Reference proteome</keyword>
<feature type="active site" description="Proton acceptor" evidence="7">
    <location>
        <position position="59"/>
    </location>
</feature>
<proteinExistence type="inferred from homology"/>
<comment type="subcellular location">
    <subcellularLocation>
        <location evidence="9">Cell membrane</location>
    </subcellularLocation>
</comment>
<feature type="transmembrane region" description="Helical" evidence="9">
    <location>
        <begin position="6"/>
        <end position="26"/>
    </location>
</feature>
<evidence type="ECO:0000256" key="1">
    <source>
        <dbReference type="ARBA" id="ARBA00004713"/>
    </source>
</evidence>
<evidence type="ECO:0000313" key="12">
    <source>
        <dbReference type="Proteomes" id="UP000009374"/>
    </source>
</evidence>
<dbReference type="InterPro" id="IPR038107">
    <property type="entry name" value="Glycos_transf_N_sf"/>
</dbReference>
<dbReference type="EC" id="2.4.99.12" evidence="2 9"/>
<gene>
    <name evidence="11" type="ORF">UBAL3_95680065</name>
</gene>
<evidence type="ECO:0000256" key="2">
    <source>
        <dbReference type="ARBA" id="ARBA00012621"/>
    </source>
</evidence>
<dbReference type="Gene3D" id="3.40.50.2000">
    <property type="entry name" value="Glycogen Phosphorylase B"/>
    <property type="match status" value="1"/>
</dbReference>
<reference evidence="11 12" key="1">
    <citation type="journal article" date="2009" name="Appl. Environ. Microbiol.">
        <title>Community genomic and proteomic analyses of chemoautotrophic iron-oxidizing "Leptospirillum rubarum" (Group II) and "Leptospirillum ferrodiazotrophum" (Group III) bacteria in acid mine drainage biofilms.</title>
        <authorList>
            <person name="Goltsman D.S."/>
            <person name="Denef V.J."/>
            <person name="Singer S.W."/>
            <person name="VerBerkmoes N.C."/>
            <person name="Lefsrud M."/>
            <person name="Mueller R.S."/>
            <person name="Dick G.J."/>
            <person name="Sun C.L."/>
            <person name="Wheeler K.E."/>
            <person name="Zemla A."/>
            <person name="Baker B.J."/>
            <person name="Hauser L."/>
            <person name="Land M."/>
            <person name="Shah M.B."/>
            <person name="Thelen M.P."/>
            <person name="Hettich R.L."/>
            <person name="Banfield J.F."/>
        </authorList>
    </citation>
    <scope>NUCLEOTIDE SEQUENCE [LARGE SCALE GENOMIC DNA]</scope>
</reference>
<dbReference type="GO" id="GO:0005886">
    <property type="term" value="C:plasma membrane"/>
    <property type="evidence" value="ECO:0007669"/>
    <property type="project" value="UniProtKB-SubCell"/>
</dbReference>
<name>C6I0H3_9BACT</name>
<keyword evidence="9" id="KW-0812">Transmembrane</keyword>
<keyword evidence="9" id="KW-0472">Membrane</keyword>
<organism evidence="11 12">
    <name type="scientific">Leptospirillum ferrodiazotrophum</name>
    <dbReference type="NCBI Taxonomy" id="412449"/>
    <lineage>
        <taxon>Bacteria</taxon>
        <taxon>Pseudomonadati</taxon>
        <taxon>Nitrospirota</taxon>
        <taxon>Nitrospiria</taxon>
        <taxon>Nitrospirales</taxon>
        <taxon>Nitrospiraceae</taxon>
        <taxon>Leptospirillum</taxon>
    </lineage>
</organism>
<sequence length="431" mass="47215">MKASRLLHWLLWPFLLPAIGAVWLFVPRARPHFRERLGLAAGRPGQEPCLLLHVASLGEARAARTLIERLSARVPLVLTTMTATGREALASAHPGIPVSLAPLDLPGLWVPFLSSRRVRAILLFETEVWPAMILSARSLGIPAGIVNGRLSTRSHRRYRRLAFLVRPLFSFLAPVLVSEERDRERFQSLGVREEALAVTGNLKWDLALAEPDDPRRIESLRSWLNRQTPPSANSPLLLAGSSVHPGEARRIVEACLAARQQGIRIHPVLALRHLERLPELVASLPKMATPRLRTAGPSPDDPDTLPVYILDTYGELGWLLGEADMVVVGGTLDPVGGHSPVEAAYHGKPLLLGPHQDHIAALVDPLRSEGATLELPDPSALEPALIGLARSPERRRTMGEAARRVFDRLGGPIDRTMAGLKPVLALFPEPR</sequence>
<keyword evidence="9" id="KW-1003">Cell membrane</keyword>
<feature type="site" description="Transition state stabilizer" evidence="8">
    <location>
        <position position="125"/>
    </location>
</feature>
<keyword evidence="9" id="KW-1133">Transmembrane helix</keyword>
<dbReference type="GO" id="GO:0009245">
    <property type="term" value="P:lipid A biosynthetic process"/>
    <property type="evidence" value="ECO:0007669"/>
    <property type="project" value="TreeGrafter"/>
</dbReference>
<comment type="function">
    <text evidence="9">Involved in lipopolysaccharide (LPS) biosynthesis. Catalyzes the transfer of 3-deoxy-D-manno-octulosonate (Kdo) residue(s) from CMP-Kdo to lipid IV(A), the tetraacyldisaccharide-1,4'-bisphosphate precursor of lipid A.</text>
</comment>
<feature type="domain" description="3-deoxy-D-manno-octulosonic-acid transferase N-terminal" evidence="10">
    <location>
        <begin position="32"/>
        <end position="205"/>
    </location>
</feature>
<dbReference type="Pfam" id="PF04413">
    <property type="entry name" value="Glycos_transf_N"/>
    <property type="match status" value="1"/>
</dbReference>
<evidence type="ECO:0000256" key="8">
    <source>
        <dbReference type="PIRSR" id="PIRSR639901-2"/>
    </source>
</evidence>
<dbReference type="UniPathway" id="UPA00958"/>
<comment type="pathway">
    <text evidence="1 9">Bacterial outer membrane biogenesis; LPS core biosynthesis.</text>
</comment>
<dbReference type="EMBL" id="GG693887">
    <property type="protein sequence ID" value="EES51628.1"/>
    <property type="molecule type" value="Genomic_DNA"/>
</dbReference>
<comment type="similarity">
    <text evidence="9">Belongs to the glycosyltransferase group 1 family.</text>
</comment>
<protein>
    <recommendedName>
        <fullName evidence="3 9">3-deoxy-D-manno-octulosonic acid transferase</fullName>
        <shortName evidence="9">Kdo transferase</shortName>
        <ecNumber evidence="2 9">2.4.99.12</ecNumber>
    </recommendedName>
    <alternativeName>
        <fullName evidence="5 9">Lipid IV(A) 3-deoxy-D-manno-octulosonic acid transferase</fullName>
    </alternativeName>
</protein>
<dbReference type="AlphaFoldDB" id="C6I0H3"/>
<evidence type="ECO:0000256" key="7">
    <source>
        <dbReference type="PIRSR" id="PIRSR639901-1"/>
    </source>
</evidence>
<dbReference type="Gene3D" id="3.40.50.11720">
    <property type="entry name" value="3-Deoxy-D-manno-octulosonic-acid transferase, N-terminal domain"/>
    <property type="match status" value="1"/>
</dbReference>
<dbReference type="PANTHER" id="PTHR42755">
    <property type="entry name" value="3-DEOXY-MANNO-OCTULOSONATE CYTIDYLYLTRANSFERASE"/>
    <property type="match status" value="1"/>
</dbReference>
<accession>C6I0H3</accession>
<dbReference type="SUPFAM" id="SSF53756">
    <property type="entry name" value="UDP-Glycosyltransferase/glycogen phosphorylase"/>
    <property type="match status" value="1"/>
</dbReference>
<evidence type="ECO:0000313" key="11">
    <source>
        <dbReference type="EMBL" id="EES51628.1"/>
    </source>
</evidence>
<evidence type="ECO:0000256" key="4">
    <source>
        <dbReference type="ARBA" id="ARBA00022679"/>
    </source>
</evidence>